<evidence type="ECO:0008006" key="3">
    <source>
        <dbReference type="Google" id="ProtNLM"/>
    </source>
</evidence>
<sequence length="140" mass="15906">MPRDQSSLKFLLEQRVVNESYQKWVVKLFGYDFEIQFRSGLENKVADALSRILISMELVALMVPSRLETSLISSQVEADPHLAKIRRRLLVDPDAYPRYSLDHGILLYKGRIVLSKVSPLVTTLLQEGHASVVGGYSEFL</sequence>
<protein>
    <recommendedName>
        <fullName evidence="3">Reverse transcriptase RNase H-like domain-containing protein</fullName>
    </recommendedName>
</protein>
<organism evidence="1 2">
    <name type="scientific">Vitis vinifera</name>
    <name type="common">Grape</name>
    <dbReference type="NCBI Taxonomy" id="29760"/>
    <lineage>
        <taxon>Eukaryota</taxon>
        <taxon>Viridiplantae</taxon>
        <taxon>Streptophyta</taxon>
        <taxon>Embryophyta</taxon>
        <taxon>Tracheophyta</taxon>
        <taxon>Spermatophyta</taxon>
        <taxon>Magnoliopsida</taxon>
        <taxon>eudicotyledons</taxon>
        <taxon>Gunneridae</taxon>
        <taxon>Pentapetalae</taxon>
        <taxon>rosids</taxon>
        <taxon>Vitales</taxon>
        <taxon>Vitaceae</taxon>
        <taxon>Viteae</taxon>
        <taxon>Vitis</taxon>
    </lineage>
</organism>
<proteinExistence type="predicted"/>
<dbReference type="AlphaFoldDB" id="A0A438EET5"/>
<gene>
    <name evidence="1" type="ORF">CK203_086680</name>
</gene>
<evidence type="ECO:0000313" key="2">
    <source>
        <dbReference type="Proteomes" id="UP000288805"/>
    </source>
</evidence>
<accession>A0A438EET5</accession>
<dbReference type="Proteomes" id="UP000288805">
    <property type="component" value="Unassembled WGS sequence"/>
</dbReference>
<reference evidence="1 2" key="1">
    <citation type="journal article" date="2018" name="PLoS Genet.">
        <title>Population sequencing reveals clonal diversity and ancestral inbreeding in the grapevine cultivar Chardonnay.</title>
        <authorList>
            <person name="Roach M.J."/>
            <person name="Johnson D.L."/>
            <person name="Bohlmann J."/>
            <person name="van Vuuren H.J."/>
            <person name="Jones S.J."/>
            <person name="Pretorius I.S."/>
            <person name="Schmidt S.A."/>
            <person name="Borneman A.R."/>
        </authorList>
    </citation>
    <scope>NUCLEOTIDE SEQUENCE [LARGE SCALE GENOMIC DNA]</scope>
    <source>
        <strain evidence="2">cv. Chardonnay</strain>
        <tissue evidence="1">Leaf</tissue>
    </source>
</reference>
<name>A0A438EET5_VITVI</name>
<evidence type="ECO:0000313" key="1">
    <source>
        <dbReference type="EMBL" id="RVW46208.1"/>
    </source>
</evidence>
<dbReference type="EMBL" id="QGNW01001306">
    <property type="protein sequence ID" value="RVW46208.1"/>
    <property type="molecule type" value="Genomic_DNA"/>
</dbReference>
<comment type="caution">
    <text evidence="1">The sequence shown here is derived from an EMBL/GenBank/DDBJ whole genome shotgun (WGS) entry which is preliminary data.</text>
</comment>